<reference evidence="2 3" key="1">
    <citation type="submission" date="2021-01" db="EMBL/GenBank/DDBJ databases">
        <title>WGS of actinomycetes isolated from Thailand.</title>
        <authorList>
            <person name="Thawai C."/>
        </authorList>
    </citation>
    <scope>NUCLEOTIDE SEQUENCE [LARGE SCALE GENOMIC DNA]</scope>
    <source>
        <strain evidence="2 3">CA1R205</strain>
    </source>
</reference>
<dbReference type="EMBL" id="JAERRF010000009">
    <property type="protein sequence ID" value="MBL1098341.1"/>
    <property type="molecule type" value="Genomic_DNA"/>
</dbReference>
<evidence type="ECO:0000313" key="3">
    <source>
        <dbReference type="Proteomes" id="UP000634229"/>
    </source>
</evidence>
<gene>
    <name evidence="2" type="ORF">JK363_17055</name>
</gene>
<keyword evidence="3" id="KW-1185">Reference proteome</keyword>
<proteinExistence type="predicted"/>
<evidence type="ECO:0000256" key="1">
    <source>
        <dbReference type="SAM" id="MobiDB-lite"/>
    </source>
</evidence>
<dbReference type="RefSeq" id="WP_201875766.1">
    <property type="nucleotide sequence ID" value="NZ_JAERRF010000009.1"/>
</dbReference>
<dbReference type="Proteomes" id="UP000634229">
    <property type="component" value="Unassembled WGS sequence"/>
</dbReference>
<organism evidence="2 3">
    <name type="scientific">Streptomyces coffeae</name>
    <dbReference type="NCBI Taxonomy" id="621382"/>
    <lineage>
        <taxon>Bacteria</taxon>
        <taxon>Bacillati</taxon>
        <taxon>Actinomycetota</taxon>
        <taxon>Actinomycetes</taxon>
        <taxon>Kitasatosporales</taxon>
        <taxon>Streptomycetaceae</taxon>
        <taxon>Streptomyces</taxon>
    </lineage>
</organism>
<protein>
    <submittedName>
        <fullName evidence="2">Uncharacterized protein</fullName>
    </submittedName>
</protein>
<sequence>MGPAKERVGPTIDVILDEYAATHADQLPTVREVSEKLLDDHDATVSYGNSPPLHVQPPAQEPGHVDQPH</sequence>
<comment type="caution">
    <text evidence="2">The sequence shown here is derived from an EMBL/GenBank/DDBJ whole genome shotgun (WGS) entry which is preliminary data.</text>
</comment>
<evidence type="ECO:0000313" key="2">
    <source>
        <dbReference type="EMBL" id="MBL1098341.1"/>
    </source>
</evidence>
<accession>A0ABS1NE64</accession>
<feature type="region of interest" description="Disordered" evidence="1">
    <location>
        <begin position="41"/>
        <end position="69"/>
    </location>
</feature>
<name>A0ABS1NE64_9ACTN</name>